<organism evidence="2 3">
    <name type="scientific">Absidia repens</name>
    <dbReference type="NCBI Taxonomy" id="90262"/>
    <lineage>
        <taxon>Eukaryota</taxon>
        <taxon>Fungi</taxon>
        <taxon>Fungi incertae sedis</taxon>
        <taxon>Mucoromycota</taxon>
        <taxon>Mucoromycotina</taxon>
        <taxon>Mucoromycetes</taxon>
        <taxon>Mucorales</taxon>
        <taxon>Cunninghamellaceae</taxon>
        <taxon>Absidia</taxon>
    </lineage>
</organism>
<reference evidence="2 3" key="1">
    <citation type="submission" date="2016-07" db="EMBL/GenBank/DDBJ databases">
        <title>Pervasive Adenine N6-methylation of Active Genes in Fungi.</title>
        <authorList>
            <consortium name="DOE Joint Genome Institute"/>
            <person name="Mondo S.J."/>
            <person name="Dannebaum R.O."/>
            <person name="Kuo R.C."/>
            <person name="Labutti K."/>
            <person name="Haridas S."/>
            <person name="Kuo A."/>
            <person name="Salamov A."/>
            <person name="Ahrendt S.R."/>
            <person name="Lipzen A."/>
            <person name="Sullivan W."/>
            <person name="Andreopoulos W.B."/>
            <person name="Clum A."/>
            <person name="Lindquist E."/>
            <person name="Daum C."/>
            <person name="Ramamoorthy G.K."/>
            <person name="Gryganskyi A."/>
            <person name="Culley D."/>
            <person name="Magnuson J.K."/>
            <person name="James T.Y."/>
            <person name="O'Malley M.A."/>
            <person name="Stajich J.E."/>
            <person name="Spatafora J.W."/>
            <person name="Visel A."/>
            <person name="Grigoriev I.V."/>
        </authorList>
    </citation>
    <scope>NUCLEOTIDE SEQUENCE [LARGE SCALE GENOMIC DNA]</scope>
    <source>
        <strain evidence="2 3">NRRL 1336</strain>
    </source>
</reference>
<evidence type="ECO:0000313" key="3">
    <source>
        <dbReference type="Proteomes" id="UP000193560"/>
    </source>
</evidence>
<proteinExistence type="predicted"/>
<accession>A0A1X2J0W2</accession>
<gene>
    <name evidence="2" type="ORF">BCR42DRAFT_9214</name>
</gene>
<keyword evidence="1" id="KW-0812">Transmembrane</keyword>
<sequence length="80" mass="9434">MLRLTITVQEIYSLYDRYNIGTLLINAMVFIFPPSYCWYVRHSNVVKPWGKLGIIAAWEHALFLTSEMTRDLRLQALAHY</sequence>
<keyword evidence="1" id="KW-1133">Transmembrane helix</keyword>
<keyword evidence="3" id="KW-1185">Reference proteome</keyword>
<keyword evidence="1" id="KW-0472">Membrane</keyword>
<comment type="caution">
    <text evidence="2">The sequence shown here is derived from an EMBL/GenBank/DDBJ whole genome shotgun (WGS) entry which is preliminary data.</text>
</comment>
<evidence type="ECO:0000313" key="2">
    <source>
        <dbReference type="EMBL" id="ORZ25499.1"/>
    </source>
</evidence>
<name>A0A1X2J0W2_9FUNG</name>
<dbReference type="EMBL" id="MCGE01000001">
    <property type="protein sequence ID" value="ORZ25499.1"/>
    <property type="molecule type" value="Genomic_DNA"/>
</dbReference>
<protein>
    <submittedName>
        <fullName evidence="2">Uncharacterized protein</fullName>
    </submittedName>
</protein>
<dbReference type="Proteomes" id="UP000193560">
    <property type="component" value="Unassembled WGS sequence"/>
</dbReference>
<dbReference type="AlphaFoldDB" id="A0A1X2J0W2"/>
<feature type="transmembrane region" description="Helical" evidence="1">
    <location>
        <begin position="20"/>
        <end position="39"/>
    </location>
</feature>
<evidence type="ECO:0000256" key="1">
    <source>
        <dbReference type="SAM" id="Phobius"/>
    </source>
</evidence>